<gene>
    <name evidence="2" type="ORF">TVY486_0706450</name>
</gene>
<evidence type="ECO:0000313" key="2">
    <source>
        <dbReference type="EMBL" id="CCC49328.1"/>
    </source>
</evidence>
<dbReference type="AlphaFoldDB" id="G0TZC5"/>
<reference evidence="2" key="1">
    <citation type="journal article" date="2012" name="Proc. Natl. Acad. Sci. U.S.A.">
        <title>Antigenic diversity is generated by distinct evolutionary mechanisms in African trypanosome species.</title>
        <authorList>
            <person name="Jackson A.P."/>
            <person name="Berry A."/>
            <person name="Aslett M."/>
            <person name="Allison H.C."/>
            <person name="Burton P."/>
            <person name="Vavrova-Anderson J."/>
            <person name="Brown R."/>
            <person name="Browne H."/>
            <person name="Corton N."/>
            <person name="Hauser H."/>
            <person name="Gamble J."/>
            <person name="Gilderthorp R."/>
            <person name="Marcello L."/>
            <person name="McQuillan J."/>
            <person name="Otto T.D."/>
            <person name="Quail M.A."/>
            <person name="Sanders M.J."/>
            <person name="van Tonder A."/>
            <person name="Ginger M.L."/>
            <person name="Field M.C."/>
            <person name="Barry J.D."/>
            <person name="Hertz-Fowler C."/>
            <person name="Berriman M."/>
        </authorList>
    </citation>
    <scope>NUCLEOTIDE SEQUENCE</scope>
    <source>
        <strain evidence="2">Y486</strain>
    </source>
</reference>
<feature type="region of interest" description="Disordered" evidence="1">
    <location>
        <begin position="36"/>
        <end position="122"/>
    </location>
</feature>
<feature type="region of interest" description="Disordered" evidence="1">
    <location>
        <begin position="508"/>
        <end position="528"/>
    </location>
</feature>
<protein>
    <submittedName>
        <fullName evidence="2">Uncharacterized protein</fullName>
    </submittedName>
</protein>
<name>G0TZC5_TRYVY</name>
<evidence type="ECO:0000256" key="1">
    <source>
        <dbReference type="SAM" id="MobiDB-lite"/>
    </source>
</evidence>
<feature type="compositionally biased region" description="Low complexity" evidence="1">
    <location>
        <begin position="151"/>
        <end position="164"/>
    </location>
</feature>
<dbReference type="EMBL" id="HE573023">
    <property type="protein sequence ID" value="CCC49328.1"/>
    <property type="molecule type" value="Genomic_DNA"/>
</dbReference>
<feature type="compositionally biased region" description="Polar residues" evidence="1">
    <location>
        <begin position="134"/>
        <end position="147"/>
    </location>
</feature>
<sequence>MDGSDIYCDDQSVTSLSQFQGRPAMRLDYMPLTPTLLTPHDTNTNSAVWQKEQKHQTSWTTASSPASSPSRSTHQRRVLTPPASVNSLSAMATAPLAHNWRRAPPNESDAGPDSAPMSRGGDLSSRYVSFSFTSGLTSQRQSENRTSPLERASSFSPSPAPRRSILPAQFPDLQFSDCENTLEQETQTQGSARGTHHLEYQASKEEDSVRLIARWEENKENIWGKPKEQCHGSGLLTENTPLDAVKLCDLAEEPGAPSLVEDTADNYLKERVNFEKHGCTIAGPPSPKKSSILLCSDGVDATNVAVTGGCGMERSAVDESWDGSSHASGVKRQRGDVDTIYQPEDGSLVLAGGRTPTPYRKSNAADAARAGVGASVVLSVCESDSVTPFLPVHGALFECNSDAKDLGHGRQSDLSANTFGSSERSVHDGLTLSKRSDARGEAETAITTARKTVMTVSPLKDCGSASGKRDCLRPCSPSSLSEELRDLIRDTRERLNRTSERLSSLVKTSHDSNCDSSDRRTAAATREGDKVDKDMCSEGNCAVARSLQLSMARSFSIMGDGESAPEQENVVAGVSKPFPTDTAALCHQLASHADMIHRRLRGYDSMDVGTLPLVTVARVVRHVLSMGATPSSHSGDAMDLSWCIATPSSVKEQRLSLSPLSNTALKHKCESPGASGDRDKTWGRAVDHQKALAVEDDAMRVYTSIWHCFCECFGELHAGRRFGVLFTSEGGGAANTATTPTCFPRLRQQLSRLRGHGDGQCPPLDIPIDYRVFVSSLAELDKAGKGGV</sequence>
<feature type="region of interest" description="Disordered" evidence="1">
    <location>
        <begin position="134"/>
        <end position="165"/>
    </location>
</feature>
<accession>G0TZC5</accession>
<organism evidence="2">
    <name type="scientific">Trypanosoma vivax (strain Y486)</name>
    <dbReference type="NCBI Taxonomy" id="1055687"/>
    <lineage>
        <taxon>Eukaryota</taxon>
        <taxon>Discoba</taxon>
        <taxon>Euglenozoa</taxon>
        <taxon>Kinetoplastea</taxon>
        <taxon>Metakinetoplastina</taxon>
        <taxon>Trypanosomatida</taxon>
        <taxon>Trypanosomatidae</taxon>
        <taxon>Trypanosoma</taxon>
        <taxon>Duttonella</taxon>
    </lineage>
</organism>
<dbReference type="VEuPathDB" id="TriTrypDB:TvY486_0706450"/>
<proteinExistence type="predicted"/>
<dbReference type="OMA" id="EANDNAC"/>
<feature type="compositionally biased region" description="Low complexity" evidence="1">
    <location>
        <begin position="57"/>
        <end position="72"/>
    </location>
</feature>